<evidence type="ECO:0008006" key="12">
    <source>
        <dbReference type="Google" id="ProtNLM"/>
    </source>
</evidence>
<keyword evidence="5 7" id="KW-1133">Transmembrane helix</keyword>
<evidence type="ECO:0000256" key="3">
    <source>
        <dbReference type="ARBA" id="ARBA00022475"/>
    </source>
</evidence>
<dbReference type="InterPro" id="IPR000045">
    <property type="entry name" value="Prepilin_IV_endopep_pep"/>
</dbReference>
<dbReference type="Pfam" id="PF06750">
    <property type="entry name" value="A24_N_bact"/>
    <property type="match status" value="1"/>
</dbReference>
<protein>
    <recommendedName>
        <fullName evidence="12">Prepilin peptidase</fullName>
    </recommendedName>
</protein>
<evidence type="ECO:0000256" key="2">
    <source>
        <dbReference type="ARBA" id="ARBA00005801"/>
    </source>
</evidence>
<dbReference type="InterPro" id="IPR010627">
    <property type="entry name" value="Prepilin_pept_A24_N"/>
</dbReference>
<name>A0A0E2HFY3_9FIRM</name>
<keyword evidence="3" id="KW-1003">Cell membrane</keyword>
<evidence type="ECO:0000313" key="10">
    <source>
        <dbReference type="EMBL" id="ENZ19329.1"/>
    </source>
</evidence>
<dbReference type="PANTHER" id="PTHR30487">
    <property type="entry name" value="TYPE 4 PREPILIN-LIKE PROTEINS LEADER PEPTIDE-PROCESSING ENZYME"/>
    <property type="match status" value="1"/>
</dbReference>
<evidence type="ECO:0000256" key="4">
    <source>
        <dbReference type="ARBA" id="ARBA00022692"/>
    </source>
</evidence>
<dbReference type="PATRIC" id="fig|999408.3.peg.762"/>
<feature type="transmembrane region" description="Helical" evidence="7">
    <location>
        <begin position="151"/>
        <end position="168"/>
    </location>
</feature>
<evidence type="ECO:0000256" key="1">
    <source>
        <dbReference type="ARBA" id="ARBA00004651"/>
    </source>
</evidence>
<dbReference type="PANTHER" id="PTHR30487:SF0">
    <property type="entry name" value="PREPILIN LEADER PEPTIDASE_N-METHYLTRANSFERASE-RELATED"/>
    <property type="match status" value="1"/>
</dbReference>
<keyword evidence="4 7" id="KW-0812">Transmembrane</keyword>
<dbReference type="EMBL" id="AGYR01000005">
    <property type="protein sequence ID" value="ENZ19329.1"/>
    <property type="molecule type" value="Genomic_DNA"/>
</dbReference>
<evidence type="ECO:0000256" key="6">
    <source>
        <dbReference type="ARBA" id="ARBA00023136"/>
    </source>
</evidence>
<dbReference type="Gene3D" id="1.20.120.1220">
    <property type="match status" value="1"/>
</dbReference>
<keyword evidence="6 7" id="KW-0472">Membrane</keyword>
<dbReference type="GO" id="GO:0005886">
    <property type="term" value="C:plasma membrane"/>
    <property type="evidence" value="ECO:0007669"/>
    <property type="project" value="UniProtKB-SubCell"/>
</dbReference>
<dbReference type="GO" id="GO:0004190">
    <property type="term" value="F:aspartic-type endopeptidase activity"/>
    <property type="evidence" value="ECO:0007669"/>
    <property type="project" value="InterPro"/>
</dbReference>
<evidence type="ECO:0000259" key="8">
    <source>
        <dbReference type="Pfam" id="PF01478"/>
    </source>
</evidence>
<dbReference type="MEROPS" id="A24.019"/>
<dbReference type="GeneID" id="57962425"/>
<evidence type="ECO:0000259" key="9">
    <source>
        <dbReference type="Pfam" id="PF06750"/>
    </source>
</evidence>
<dbReference type="HOGENOM" id="CLU_057101_0_1_9"/>
<dbReference type="RefSeq" id="WP_002586821.1">
    <property type="nucleotide sequence ID" value="NZ_KB850987.1"/>
</dbReference>
<feature type="domain" description="Prepilin type IV endopeptidase peptidase" evidence="8">
    <location>
        <begin position="105"/>
        <end position="206"/>
    </location>
</feature>
<feature type="transmembrane region" description="Helical" evidence="7">
    <location>
        <begin position="227"/>
        <end position="248"/>
    </location>
</feature>
<evidence type="ECO:0000256" key="7">
    <source>
        <dbReference type="SAM" id="Phobius"/>
    </source>
</evidence>
<feature type="transmembrane region" description="Helical" evidence="7">
    <location>
        <begin position="122"/>
        <end position="144"/>
    </location>
</feature>
<organism evidence="10 11">
    <name type="scientific">[Clostridium] clostridioforme 90A8</name>
    <dbReference type="NCBI Taxonomy" id="999408"/>
    <lineage>
        <taxon>Bacteria</taxon>
        <taxon>Bacillati</taxon>
        <taxon>Bacillota</taxon>
        <taxon>Clostridia</taxon>
        <taxon>Lachnospirales</taxon>
        <taxon>Lachnospiraceae</taxon>
        <taxon>Enterocloster</taxon>
    </lineage>
</organism>
<comment type="subcellular location">
    <subcellularLocation>
        <location evidence="1">Cell membrane</location>
        <topology evidence="1">Multi-pass membrane protein</topology>
    </subcellularLocation>
</comment>
<reference evidence="10 11" key="1">
    <citation type="submission" date="2013-01" db="EMBL/GenBank/DDBJ databases">
        <title>The Genome Sequence of Clostridium clostridioforme 90A8.</title>
        <authorList>
            <consortium name="The Broad Institute Genome Sequencing Platform"/>
            <person name="Earl A."/>
            <person name="Ward D."/>
            <person name="Feldgarden M."/>
            <person name="Gevers D."/>
            <person name="Courvalin P."/>
            <person name="Lambert T."/>
            <person name="Walker B."/>
            <person name="Young S.K."/>
            <person name="Zeng Q."/>
            <person name="Gargeya S."/>
            <person name="Fitzgerald M."/>
            <person name="Haas B."/>
            <person name="Abouelleil A."/>
            <person name="Alvarado L."/>
            <person name="Arachchi H.M."/>
            <person name="Berlin A.M."/>
            <person name="Chapman S.B."/>
            <person name="Dewar J."/>
            <person name="Goldberg J."/>
            <person name="Griggs A."/>
            <person name="Gujja S."/>
            <person name="Hansen M."/>
            <person name="Howarth C."/>
            <person name="Imamovic A."/>
            <person name="Larimer J."/>
            <person name="McCowan C."/>
            <person name="Murphy C."/>
            <person name="Neiman D."/>
            <person name="Pearson M."/>
            <person name="Priest M."/>
            <person name="Roberts A."/>
            <person name="Saif S."/>
            <person name="Shea T."/>
            <person name="Sisk P."/>
            <person name="Sykes S."/>
            <person name="Wortman J."/>
            <person name="Nusbaum C."/>
            <person name="Birren B."/>
        </authorList>
    </citation>
    <scope>NUCLEOTIDE SEQUENCE [LARGE SCALE GENOMIC DNA]</scope>
    <source>
        <strain evidence="10 11">90A8</strain>
    </source>
</reference>
<dbReference type="InterPro" id="IPR050882">
    <property type="entry name" value="Prepilin_peptidase/N-MTase"/>
</dbReference>
<comment type="caution">
    <text evidence="10">The sequence shown here is derived from an EMBL/GenBank/DDBJ whole genome shotgun (WGS) entry which is preliminary data.</text>
</comment>
<proteinExistence type="inferred from homology"/>
<dbReference type="GO" id="GO:0006465">
    <property type="term" value="P:signal peptide processing"/>
    <property type="evidence" value="ECO:0007669"/>
    <property type="project" value="TreeGrafter"/>
</dbReference>
<dbReference type="AlphaFoldDB" id="A0A0E2HFY3"/>
<feature type="domain" description="Prepilin peptidase A24 N-terminal" evidence="9">
    <location>
        <begin position="11"/>
        <end position="92"/>
    </location>
</feature>
<evidence type="ECO:0000256" key="5">
    <source>
        <dbReference type="ARBA" id="ARBA00022989"/>
    </source>
</evidence>
<feature type="transmembrane region" description="Helical" evidence="7">
    <location>
        <begin position="99"/>
        <end position="116"/>
    </location>
</feature>
<gene>
    <name evidence="10" type="ORF">HMPREF1090_00713</name>
</gene>
<feature type="transmembrane region" description="Helical" evidence="7">
    <location>
        <begin position="39"/>
        <end position="61"/>
    </location>
</feature>
<dbReference type="Proteomes" id="UP000013085">
    <property type="component" value="Unassembled WGS sequence"/>
</dbReference>
<feature type="transmembrane region" description="Helical" evidence="7">
    <location>
        <begin position="6"/>
        <end position="27"/>
    </location>
</feature>
<evidence type="ECO:0000313" key="11">
    <source>
        <dbReference type="Proteomes" id="UP000013085"/>
    </source>
</evidence>
<dbReference type="Pfam" id="PF01478">
    <property type="entry name" value="Peptidase_A24"/>
    <property type="match status" value="1"/>
</dbReference>
<sequence>MVFIYLVFYGLFGAVTGSFLNVCILRIPENQNFVTGRSHCSACGHVLAFYDMVPVLSWLFLKGRCRYCRAPVSIQYPAVELLTASAFILCLLSKGPGMGSAIMCMFSGILITAAFIDARHMYIPDGIHVLILLLSCISLAAGSAPSLMNRLGGSLLTGGFLALVNLLSRGGVGWGDVKLFAASGLLIGAAPAMTALLMGYVTAGLWYAVPLLRGRVGRKTQIPMAPFFAVSLMICGLWFRQLLLWYLGFFR</sequence>
<comment type="similarity">
    <text evidence="2">Belongs to the peptidase A24 family.</text>
</comment>
<feature type="transmembrane region" description="Helical" evidence="7">
    <location>
        <begin position="180"/>
        <end position="207"/>
    </location>
</feature>
<accession>A0A0E2HFY3</accession>